<dbReference type="PROSITE" id="PS50249">
    <property type="entry name" value="MPN"/>
    <property type="match status" value="1"/>
</dbReference>
<evidence type="ECO:0000256" key="3">
    <source>
        <dbReference type="ARBA" id="ARBA00022801"/>
    </source>
</evidence>
<evidence type="ECO:0000256" key="1">
    <source>
        <dbReference type="ARBA" id="ARBA00022670"/>
    </source>
</evidence>
<dbReference type="InterPro" id="IPR020891">
    <property type="entry name" value="UPF0758_CS"/>
</dbReference>
<dbReference type="NCBIfam" id="TIGR00608">
    <property type="entry name" value="radc"/>
    <property type="match status" value="1"/>
</dbReference>
<keyword evidence="1" id="KW-0645">Protease</keyword>
<name>D9SEL4_GALCS</name>
<dbReference type="STRING" id="395494.Galf_0959"/>
<dbReference type="EMBL" id="CP002159">
    <property type="protein sequence ID" value="ADL54990.1"/>
    <property type="molecule type" value="Genomic_DNA"/>
</dbReference>
<dbReference type="RefSeq" id="WP_013292930.1">
    <property type="nucleotide sequence ID" value="NC_014394.1"/>
</dbReference>
<gene>
    <name evidence="8" type="ordered locus">Galf_0959</name>
</gene>
<dbReference type="PANTHER" id="PTHR30471">
    <property type="entry name" value="DNA REPAIR PROTEIN RADC"/>
    <property type="match status" value="1"/>
</dbReference>
<sequence>MTYQTIAAQSLSTPDLLTMLVGKDKAQALSHTSLSVLFGMRASRQTTVVCEKQPHYAPAAIISAAKELVMRALSEDITQNPINLNNPVEVKKYLKLLLGGRQQEVFVVLFLDTQHRLIAAEELFHGTLTQTSVYPREVVKRALMHNAAAVLLAHNHPSGLAEPSQADQLLTNALKQALALVDVRALDHFIIGDESALSFAERGLI</sequence>
<evidence type="ECO:0000256" key="6">
    <source>
        <dbReference type="RuleBase" id="RU003797"/>
    </source>
</evidence>
<dbReference type="PROSITE" id="PS01302">
    <property type="entry name" value="UPF0758"/>
    <property type="match status" value="1"/>
</dbReference>
<accession>D9SEL4</accession>
<dbReference type="GO" id="GO:0006508">
    <property type="term" value="P:proteolysis"/>
    <property type="evidence" value="ECO:0007669"/>
    <property type="project" value="UniProtKB-KW"/>
</dbReference>
<keyword evidence="9" id="KW-1185">Reference proteome</keyword>
<dbReference type="InterPro" id="IPR001405">
    <property type="entry name" value="UPF0758"/>
</dbReference>
<dbReference type="Gene3D" id="3.40.140.10">
    <property type="entry name" value="Cytidine Deaminase, domain 2"/>
    <property type="match status" value="1"/>
</dbReference>
<dbReference type="eggNOG" id="COG2003">
    <property type="taxonomic scope" value="Bacteria"/>
</dbReference>
<evidence type="ECO:0000256" key="4">
    <source>
        <dbReference type="ARBA" id="ARBA00022833"/>
    </source>
</evidence>
<evidence type="ECO:0000256" key="2">
    <source>
        <dbReference type="ARBA" id="ARBA00022723"/>
    </source>
</evidence>
<dbReference type="InterPro" id="IPR037518">
    <property type="entry name" value="MPN"/>
</dbReference>
<evidence type="ECO:0000259" key="7">
    <source>
        <dbReference type="PROSITE" id="PS50249"/>
    </source>
</evidence>
<dbReference type="GO" id="GO:0008237">
    <property type="term" value="F:metallopeptidase activity"/>
    <property type="evidence" value="ECO:0007669"/>
    <property type="project" value="UniProtKB-KW"/>
</dbReference>
<proteinExistence type="inferred from homology"/>
<keyword evidence="2" id="KW-0479">Metal-binding</keyword>
<dbReference type="CDD" id="cd08071">
    <property type="entry name" value="MPN_DUF2466"/>
    <property type="match status" value="1"/>
</dbReference>
<dbReference type="InterPro" id="IPR025657">
    <property type="entry name" value="RadC_JAB"/>
</dbReference>
<dbReference type="Pfam" id="PF04002">
    <property type="entry name" value="RadC"/>
    <property type="match status" value="1"/>
</dbReference>
<comment type="similarity">
    <text evidence="6">Belongs to the UPF0758 family.</text>
</comment>
<evidence type="ECO:0000256" key="5">
    <source>
        <dbReference type="ARBA" id="ARBA00023049"/>
    </source>
</evidence>
<reference evidence="8 9" key="1">
    <citation type="submission" date="2010-08" db="EMBL/GenBank/DDBJ databases">
        <title>Complete sequence of Gallionella capsiferriformans ES-2.</title>
        <authorList>
            <consortium name="US DOE Joint Genome Institute"/>
            <person name="Lucas S."/>
            <person name="Copeland A."/>
            <person name="Lapidus A."/>
            <person name="Cheng J.-F."/>
            <person name="Bruce D."/>
            <person name="Goodwin L."/>
            <person name="Pitluck S."/>
            <person name="Chertkov O."/>
            <person name="Davenport K.W."/>
            <person name="Detter J.C."/>
            <person name="Han C."/>
            <person name="Tapia R."/>
            <person name="Land M."/>
            <person name="Hauser L."/>
            <person name="Chang Y.-J."/>
            <person name="Jeffries C."/>
            <person name="Kyrpides N."/>
            <person name="Ivanova N."/>
            <person name="Mikhailova N."/>
            <person name="Shelobolina E.S."/>
            <person name="Picardal F."/>
            <person name="Roden E."/>
            <person name="Emerson D."/>
            <person name="Woyke T."/>
        </authorList>
    </citation>
    <scope>NUCLEOTIDE SEQUENCE [LARGE SCALE GENOMIC DNA]</scope>
    <source>
        <strain evidence="8 9">ES-2</strain>
    </source>
</reference>
<keyword evidence="5" id="KW-0482">Metalloprotease</keyword>
<keyword evidence="3" id="KW-0378">Hydrolase</keyword>
<protein>
    <submittedName>
        <fullName evidence="8">DNA repair protein RadC</fullName>
    </submittedName>
</protein>
<dbReference type="KEGG" id="gca:Galf_0959"/>
<dbReference type="Proteomes" id="UP000001235">
    <property type="component" value="Chromosome"/>
</dbReference>
<dbReference type="GO" id="GO:0046872">
    <property type="term" value="F:metal ion binding"/>
    <property type="evidence" value="ECO:0007669"/>
    <property type="project" value="UniProtKB-KW"/>
</dbReference>
<keyword evidence="4" id="KW-0862">Zinc</keyword>
<evidence type="ECO:0000313" key="9">
    <source>
        <dbReference type="Proteomes" id="UP000001235"/>
    </source>
</evidence>
<dbReference type="AlphaFoldDB" id="D9SEL4"/>
<organism evidence="8 9">
    <name type="scientific">Gallionella capsiferriformans (strain ES-2)</name>
    <name type="common">Gallionella ferruginea capsiferriformans (strain ES-2)</name>
    <dbReference type="NCBI Taxonomy" id="395494"/>
    <lineage>
        <taxon>Bacteria</taxon>
        <taxon>Pseudomonadati</taxon>
        <taxon>Pseudomonadota</taxon>
        <taxon>Betaproteobacteria</taxon>
        <taxon>Nitrosomonadales</taxon>
        <taxon>Gallionellaceae</taxon>
        <taxon>Gallionella</taxon>
    </lineage>
</organism>
<feature type="domain" description="MPN" evidence="7">
    <location>
        <begin position="83"/>
        <end position="205"/>
    </location>
</feature>
<dbReference type="PANTHER" id="PTHR30471:SF3">
    <property type="entry name" value="UPF0758 PROTEIN YEES-RELATED"/>
    <property type="match status" value="1"/>
</dbReference>
<dbReference type="HOGENOM" id="CLU_073529_3_1_4"/>
<evidence type="ECO:0000313" key="8">
    <source>
        <dbReference type="EMBL" id="ADL54990.1"/>
    </source>
</evidence>